<dbReference type="InterPro" id="IPR038987">
    <property type="entry name" value="MoeA-like"/>
</dbReference>
<protein>
    <recommendedName>
        <fullName evidence="1">MoeA N-terminal and linker domain-containing protein</fullName>
    </recommendedName>
</protein>
<feature type="domain" description="MoeA N-terminal and linker" evidence="1">
    <location>
        <begin position="2"/>
        <end position="58"/>
    </location>
</feature>
<feature type="non-terminal residue" evidence="2">
    <location>
        <position position="59"/>
    </location>
</feature>
<reference evidence="2" key="1">
    <citation type="submission" date="2018-05" db="EMBL/GenBank/DDBJ databases">
        <authorList>
            <person name="Lanie J.A."/>
            <person name="Ng W.-L."/>
            <person name="Kazmierczak K.M."/>
            <person name="Andrzejewski T.M."/>
            <person name="Davidsen T.M."/>
            <person name="Wayne K.J."/>
            <person name="Tettelin H."/>
            <person name="Glass J.I."/>
            <person name="Rusch D."/>
            <person name="Podicherti R."/>
            <person name="Tsui H.-C.T."/>
            <person name="Winkler M.E."/>
        </authorList>
    </citation>
    <scope>NUCLEOTIDE SEQUENCE</scope>
</reference>
<dbReference type="GO" id="GO:0005829">
    <property type="term" value="C:cytosol"/>
    <property type="evidence" value="ECO:0007669"/>
    <property type="project" value="TreeGrafter"/>
</dbReference>
<evidence type="ECO:0000259" key="1">
    <source>
        <dbReference type="Pfam" id="PF03453"/>
    </source>
</evidence>
<organism evidence="2">
    <name type="scientific">marine metagenome</name>
    <dbReference type="NCBI Taxonomy" id="408172"/>
    <lineage>
        <taxon>unclassified sequences</taxon>
        <taxon>metagenomes</taxon>
        <taxon>ecological metagenomes</taxon>
    </lineage>
</organism>
<dbReference type="Pfam" id="PF03453">
    <property type="entry name" value="MoeA_N"/>
    <property type="match status" value="1"/>
</dbReference>
<dbReference type="SUPFAM" id="SSF63882">
    <property type="entry name" value="MoeA N-terminal region -like"/>
    <property type="match status" value="1"/>
</dbReference>
<accession>A0A382UUX7</accession>
<dbReference type="GO" id="GO:0061599">
    <property type="term" value="F:molybdopterin molybdotransferase activity"/>
    <property type="evidence" value="ECO:0007669"/>
    <property type="project" value="TreeGrafter"/>
</dbReference>
<dbReference type="InterPro" id="IPR005110">
    <property type="entry name" value="MoeA_linker/N"/>
</dbReference>
<dbReference type="Gene3D" id="2.170.190.11">
    <property type="entry name" value="Molybdopterin biosynthesis moea protein, domain 3"/>
    <property type="match status" value="1"/>
</dbReference>
<dbReference type="PANTHER" id="PTHR10192">
    <property type="entry name" value="MOLYBDOPTERIN BIOSYNTHESIS PROTEIN"/>
    <property type="match status" value="1"/>
</dbReference>
<dbReference type="PANTHER" id="PTHR10192:SF5">
    <property type="entry name" value="GEPHYRIN"/>
    <property type="match status" value="1"/>
</dbReference>
<name>A0A382UUX7_9ZZZZ</name>
<dbReference type="Gene3D" id="3.90.105.10">
    <property type="entry name" value="Molybdopterin biosynthesis moea protein, domain 2"/>
    <property type="match status" value="1"/>
</dbReference>
<proteinExistence type="predicted"/>
<dbReference type="InterPro" id="IPR036135">
    <property type="entry name" value="MoeA_linker/N_sf"/>
</dbReference>
<evidence type="ECO:0000313" key="2">
    <source>
        <dbReference type="EMBL" id="SVD38056.1"/>
    </source>
</evidence>
<dbReference type="GO" id="GO:0006777">
    <property type="term" value="P:Mo-molybdopterin cofactor biosynthetic process"/>
    <property type="evidence" value="ECO:0007669"/>
    <property type="project" value="TreeGrafter"/>
</dbReference>
<gene>
    <name evidence="2" type="ORF">METZ01_LOCUS390910</name>
</gene>
<dbReference type="EMBL" id="UINC01146998">
    <property type="protein sequence ID" value="SVD38056.1"/>
    <property type="molecule type" value="Genomic_DNA"/>
</dbReference>
<dbReference type="AlphaFoldDB" id="A0A382UUX7"/>
<sequence>MISVEEARDRILQIVDRLPSYLTPVDEALGQVLANKVIAPFDIPPLDNTAMDGYAVRAS</sequence>